<accession>A0ABR3R7T8</accession>
<feature type="compositionally biased region" description="Basic and acidic residues" evidence="1">
    <location>
        <begin position="50"/>
        <end position="65"/>
    </location>
</feature>
<evidence type="ECO:0000313" key="2">
    <source>
        <dbReference type="EMBL" id="KAL1600505.1"/>
    </source>
</evidence>
<keyword evidence="3" id="KW-1185">Reference proteome</keyword>
<organism evidence="2 3">
    <name type="scientific">Paraconiothyrium brasiliense</name>
    <dbReference type="NCBI Taxonomy" id="300254"/>
    <lineage>
        <taxon>Eukaryota</taxon>
        <taxon>Fungi</taxon>
        <taxon>Dikarya</taxon>
        <taxon>Ascomycota</taxon>
        <taxon>Pezizomycotina</taxon>
        <taxon>Dothideomycetes</taxon>
        <taxon>Pleosporomycetidae</taxon>
        <taxon>Pleosporales</taxon>
        <taxon>Massarineae</taxon>
        <taxon>Didymosphaeriaceae</taxon>
        <taxon>Paraconiothyrium</taxon>
    </lineage>
</organism>
<proteinExistence type="predicted"/>
<feature type="compositionally biased region" description="Pro residues" evidence="1">
    <location>
        <begin position="74"/>
        <end position="85"/>
    </location>
</feature>
<feature type="compositionally biased region" description="Basic and acidic residues" evidence="1">
    <location>
        <begin position="133"/>
        <end position="146"/>
    </location>
</feature>
<name>A0ABR3R7T8_9PLEO</name>
<gene>
    <name evidence="2" type="ORF">SLS60_006891</name>
</gene>
<feature type="compositionally biased region" description="Pro residues" evidence="1">
    <location>
        <begin position="1"/>
        <end position="12"/>
    </location>
</feature>
<sequence length="198" mass="21990">MPKSPSRPPPAVPGDERARLGEFTLFPTEDPFAPQTPTSHQAIDPTRPAVRHEEDYFQDRPFYDHEPDEVTPLPTSPRKPLPSPWKKPAQEIAHDVPSPLRPQNATATAVKPQFSRQASTRSVASNVTFSTPGRDEMERKRGHADEGPFGTATGVQELVERRKQISEGKSVSQRFEQVGKKGKKEKKESGGLCKCVVM</sequence>
<evidence type="ECO:0000256" key="1">
    <source>
        <dbReference type="SAM" id="MobiDB-lite"/>
    </source>
</evidence>
<protein>
    <submittedName>
        <fullName evidence="2">Uncharacterized protein</fullName>
    </submittedName>
</protein>
<evidence type="ECO:0000313" key="3">
    <source>
        <dbReference type="Proteomes" id="UP001521785"/>
    </source>
</evidence>
<feature type="region of interest" description="Disordered" evidence="1">
    <location>
        <begin position="1"/>
        <end position="198"/>
    </location>
</feature>
<feature type="compositionally biased region" description="Polar residues" evidence="1">
    <location>
        <begin position="114"/>
        <end position="131"/>
    </location>
</feature>
<dbReference type="EMBL" id="JAKJXO020000009">
    <property type="protein sequence ID" value="KAL1600505.1"/>
    <property type="molecule type" value="Genomic_DNA"/>
</dbReference>
<dbReference type="Proteomes" id="UP001521785">
    <property type="component" value="Unassembled WGS sequence"/>
</dbReference>
<comment type="caution">
    <text evidence="2">The sequence shown here is derived from an EMBL/GenBank/DDBJ whole genome shotgun (WGS) entry which is preliminary data.</text>
</comment>
<reference evidence="2 3" key="1">
    <citation type="submission" date="2024-02" db="EMBL/GenBank/DDBJ databases">
        <title>De novo assembly and annotation of 12 fungi associated with fruit tree decline syndrome in Ontario, Canada.</title>
        <authorList>
            <person name="Sulman M."/>
            <person name="Ellouze W."/>
            <person name="Ilyukhin E."/>
        </authorList>
    </citation>
    <scope>NUCLEOTIDE SEQUENCE [LARGE SCALE GENOMIC DNA]</scope>
    <source>
        <strain evidence="2 3">M42-189</strain>
    </source>
</reference>